<evidence type="ECO:0000313" key="2">
    <source>
        <dbReference type="Proteomes" id="UP000679749"/>
    </source>
</evidence>
<gene>
    <name evidence="1" type="ORF">KHA99_24685</name>
</gene>
<dbReference type="Proteomes" id="UP000679749">
    <property type="component" value="Unassembled WGS sequence"/>
</dbReference>
<dbReference type="RefSeq" id="WP_213120146.1">
    <property type="nucleotide sequence ID" value="NZ_JAGYPF010000005.1"/>
</dbReference>
<sequence>MVRDHPTIYVDADSCPVKAEIVEIAKKFAIDIFFIASYDHYSKEQIPQREGFEEGS</sequence>
<keyword evidence="2" id="KW-1185">Reference proteome</keyword>
<organism evidence="1 2">
    <name type="scientific">Neobacillus rhizophilus</name>
    <dbReference type="NCBI Taxonomy" id="2833579"/>
    <lineage>
        <taxon>Bacteria</taxon>
        <taxon>Bacillati</taxon>
        <taxon>Bacillota</taxon>
        <taxon>Bacilli</taxon>
        <taxon>Bacillales</taxon>
        <taxon>Bacillaceae</taxon>
        <taxon>Neobacillus</taxon>
    </lineage>
</organism>
<dbReference type="AlphaFoldDB" id="A0A942UAY3"/>
<accession>A0A942UAY3</accession>
<dbReference type="EMBL" id="JAGYPF010000005">
    <property type="protein sequence ID" value="MBS4215621.1"/>
    <property type="molecule type" value="Genomic_DNA"/>
</dbReference>
<evidence type="ECO:0008006" key="3">
    <source>
        <dbReference type="Google" id="ProtNLM"/>
    </source>
</evidence>
<reference evidence="1" key="1">
    <citation type="submission" date="2021-05" db="EMBL/GenBank/DDBJ databases">
        <title>Novel Bacillus species.</title>
        <authorList>
            <person name="Liu G."/>
        </authorList>
    </citation>
    <scope>NUCLEOTIDE SEQUENCE</scope>
    <source>
        <strain evidence="1">FJAT-49825</strain>
    </source>
</reference>
<comment type="caution">
    <text evidence="1">The sequence shown here is derived from an EMBL/GenBank/DDBJ whole genome shotgun (WGS) entry which is preliminary data.</text>
</comment>
<proteinExistence type="predicted"/>
<name>A0A942UAY3_9BACI</name>
<evidence type="ECO:0000313" key="1">
    <source>
        <dbReference type="EMBL" id="MBS4215621.1"/>
    </source>
</evidence>
<protein>
    <recommendedName>
        <fullName evidence="3">YaiI/YqxD family protein</fullName>
    </recommendedName>
</protein>